<sequence>MALTNWSISEDTLLQVSHYYAPFYLLNMVISCFLNLLIIVATIRSKRLRSICNILIAIQAAADAMITWEVPIYVYNIYMKNFITIQDCFIAQVLPWVAMNFTTCLVFLIGLDRYLCVKYATWYAVQDKVKYFICLMAGCIIYCGIVLVGIYSTTTEQRVLCFLADAMAGSGKDAWALSQAIINVAVIIVYGKLKKFLKGRRTKLQNDSDTRKLFKSLYMIVLFYLFGWVTTIILLLGMRITIADPYLEQAAGQFLGCFAATNLLMPFFIYFTQSSVYRREILRLFCSDHRLSTIAPTSHAVSSSTARVSTVHNPEKEDSIVL</sequence>
<dbReference type="GO" id="GO:0004930">
    <property type="term" value="F:G protein-coupled receptor activity"/>
    <property type="evidence" value="ECO:0007669"/>
    <property type="project" value="UniProtKB-KW"/>
</dbReference>
<evidence type="ECO:0000256" key="5">
    <source>
        <dbReference type="RuleBase" id="RU000688"/>
    </source>
</evidence>
<evidence type="ECO:0000256" key="6">
    <source>
        <dbReference type="SAM" id="Phobius"/>
    </source>
</evidence>
<evidence type="ECO:0000256" key="2">
    <source>
        <dbReference type="ARBA" id="ARBA00022692"/>
    </source>
</evidence>
<dbReference type="SMART" id="SM01381">
    <property type="entry name" value="7TM_GPCR_Srsx"/>
    <property type="match status" value="1"/>
</dbReference>
<feature type="transmembrane region" description="Helical" evidence="6">
    <location>
        <begin position="174"/>
        <end position="193"/>
    </location>
</feature>
<dbReference type="PANTHER" id="PTHR23360">
    <property type="entry name" value="G-PROTEIN COUPLED RECEPTORS FAMILY 1 PROFILE DOMAIN-CONTAINING PROTEIN-RELATED"/>
    <property type="match status" value="1"/>
</dbReference>
<keyword evidence="5" id="KW-0807">Transducer</keyword>
<dbReference type="Proteomes" id="UP000298663">
    <property type="component" value="Unassembled WGS sequence"/>
</dbReference>
<feature type="transmembrane region" description="Helical" evidence="6">
    <location>
        <begin position="250"/>
        <end position="271"/>
    </location>
</feature>
<feature type="transmembrane region" description="Helical" evidence="6">
    <location>
        <begin position="20"/>
        <end position="42"/>
    </location>
</feature>
<dbReference type="Gene3D" id="1.20.1070.10">
    <property type="entry name" value="Rhodopsin 7-helix transmembrane proteins"/>
    <property type="match status" value="1"/>
</dbReference>
<dbReference type="GO" id="GO:0016020">
    <property type="term" value="C:membrane"/>
    <property type="evidence" value="ECO:0007669"/>
    <property type="project" value="UniProtKB-SubCell"/>
</dbReference>
<comment type="caution">
    <text evidence="8">The sequence shown here is derived from an EMBL/GenBank/DDBJ whole genome shotgun (WGS) entry which is preliminary data.</text>
</comment>
<comment type="subcellular location">
    <subcellularLocation>
        <location evidence="1">Membrane</location>
    </subcellularLocation>
</comment>
<dbReference type="CDD" id="cd00637">
    <property type="entry name" value="7tm_classA_rhodopsin-like"/>
    <property type="match status" value="1"/>
</dbReference>
<comment type="similarity">
    <text evidence="5">Belongs to the G-protein coupled receptor 1 family.</text>
</comment>
<keyword evidence="9" id="KW-1185">Reference proteome</keyword>
<evidence type="ECO:0000256" key="4">
    <source>
        <dbReference type="ARBA" id="ARBA00023136"/>
    </source>
</evidence>
<reference evidence="8 9" key="1">
    <citation type="journal article" date="2015" name="Genome Biol.">
        <title>Comparative genomics of Steinernema reveals deeply conserved gene regulatory networks.</title>
        <authorList>
            <person name="Dillman A.R."/>
            <person name="Macchietto M."/>
            <person name="Porter C.F."/>
            <person name="Rogers A."/>
            <person name="Williams B."/>
            <person name="Antoshechkin I."/>
            <person name="Lee M.M."/>
            <person name="Goodwin Z."/>
            <person name="Lu X."/>
            <person name="Lewis E.E."/>
            <person name="Goodrich-Blair H."/>
            <person name="Stock S.P."/>
            <person name="Adams B.J."/>
            <person name="Sternberg P.W."/>
            <person name="Mortazavi A."/>
        </authorList>
    </citation>
    <scope>NUCLEOTIDE SEQUENCE [LARGE SCALE GENOMIC DNA]</scope>
    <source>
        <strain evidence="8 9">ALL</strain>
    </source>
</reference>
<proteinExistence type="inferred from homology"/>
<dbReference type="PANTHER" id="PTHR23360:SF16">
    <property type="entry name" value="G-PROTEIN COUPLED RECEPTORS FAMILY 1 PROFILE DOMAIN-CONTAINING PROTEIN"/>
    <property type="match status" value="1"/>
</dbReference>
<accession>A0A4V5ZZD7</accession>
<evidence type="ECO:0000313" key="9">
    <source>
        <dbReference type="Proteomes" id="UP000298663"/>
    </source>
</evidence>
<dbReference type="PROSITE" id="PS00237">
    <property type="entry name" value="G_PROTEIN_RECEP_F1_1"/>
    <property type="match status" value="1"/>
</dbReference>
<organism evidence="8 9">
    <name type="scientific">Steinernema carpocapsae</name>
    <name type="common">Entomopathogenic nematode</name>
    <dbReference type="NCBI Taxonomy" id="34508"/>
    <lineage>
        <taxon>Eukaryota</taxon>
        <taxon>Metazoa</taxon>
        <taxon>Ecdysozoa</taxon>
        <taxon>Nematoda</taxon>
        <taxon>Chromadorea</taxon>
        <taxon>Rhabditida</taxon>
        <taxon>Tylenchina</taxon>
        <taxon>Panagrolaimomorpha</taxon>
        <taxon>Strongyloidoidea</taxon>
        <taxon>Steinernematidae</taxon>
        <taxon>Steinernema</taxon>
    </lineage>
</organism>
<keyword evidence="4 6" id="KW-0472">Membrane</keyword>
<reference evidence="8 9" key="2">
    <citation type="journal article" date="2019" name="G3 (Bethesda)">
        <title>Hybrid Assembly of the Genome of the Entomopathogenic Nematode Steinernema carpocapsae Identifies the X-Chromosome.</title>
        <authorList>
            <person name="Serra L."/>
            <person name="Macchietto M."/>
            <person name="Macias-Munoz A."/>
            <person name="McGill C.J."/>
            <person name="Rodriguez I.M."/>
            <person name="Rodriguez B."/>
            <person name="Murad R."/>
            <person name="Mortazavi A."/>
        </authorList>
    </citation>
    <scope>NUCLEOTIDE SEQUENCE [LARGE SCALE GENOMIC DNA]</scope>
    <source>
        <strain evidence="8 9">ALL</strain>
    </source>
</reference>
<feature type="domain" description="G-protein coupled receptors family 1 profile" evidence="7">
    <location>
        <begin position="34"/>
        <end position="270"/>
    </location>
</feature>
<keyword evidence="3 6" id="KW-1133">Transmembrane helix</keyword>
<dbReference type="AlphaFoldDB" id="A0A4V5ZZD7"/>
<dbReference type="PRINTS" id="PR00237">
    <property type="entry name" value="GPCRRHODOPSN"/>
</dbReference>
<feature type="transmembrane region" description="Helical" evidence="6">
    <location>
        <begin position="54"/>
        <end position="77"/>
    </location>
</feature>
<dbReference type="InterPro" id="IPR019424">
    <property type="entry name" value="7TM_GPCR_Srsx"/>
</dbReference>
<evidence type="ECO:0000313" key="8">
    <source>
        <dbReference type="EMBL" id="TKR67205.1"/>
    </source>
</evidence>
<dbReference type="EMBL" id="AZBU02000008">
    <property type="protein sequence ID" value="TKR67205.1"/>
    <property type="molecule type" value="Genomic_DNA"/>
</dbReference>
<dbReference type="InterPro" id="IPR000276">
    <property type="entry name" value="GPCR_Rhodpsn"/>
</dbReference>
<feature type="transmembrane region" description="Helical" evidence="6">
    <location>
        <begin position="131"/>
        <end position="154"/>
    </location>
</feature>
<protein>
    <recommendedName>
        <fullName evidence="7">G-protein coupled receptors family 1 profile domain-containing protein</fullName>
    </recommendedName>
</protein>
<dbReference type="InterPro" id="IPR047130">
    <property type="entry name" value="7TM_GPCR_Srsx_nematod"/>
</dbReference>
<keyword evidence="5" id="KW-0297">G-protein coupled receptor</keyword>
<dbReference type="InterPro" id="IPR017452">
    <property type="entry name" value="GPCR_Rhodpsn_7TM"/>
</dbReference>
<evidence type="ECO:0000256" key="1">
    <source>
        <dbReference type="ARBA" id="ARBA00004370"/>
    </source>
</evidence>
<feature type="transmembrane region" description="Helical" evidence="6">
    <location>
        <begin position="89"/>
        <end position="111"/>
    </location>
</feature>
<dbReference type="OrthoDB" id="5820127at2759"/>
<dbReference type="SUPFAM" id="SSF81321">
    <property type="entry name" value="Family A G protein-coupled receptor-like"/>
    <property type="match status" value="1"/>
</dbReference>
<dbReference type="PROSITE" id="PS50262">
    <property type="entry name" value="G_PROTEIN_RECEP_F1_2"/>
    <property type="match status" value="1"/>
</dbReference>
<gene>
    <name evidence="8" type="ORF">L596_023391</name>
</gene>
<keyword evidence="5" id="KW-0675">Receptor</keyword>
<name>A0A4V5ZZD7_STECR</name>
<feature type="transmembrane region" description="Helical" evidence="6">
    <location>
        <begin position="213"/>
        <end position="238"/>
    </location>
</feature>
<dbReference type="Pfam" id="PF10320">
    <property type="entry name" value="7TM_GPCR_Srsx"/>
    <property type="match status" value="1"/>
</dbReference>
<evidence type="ECO:0000256" key="3">
    <source>
        <dbReference type="ARBA" id="ARBA00022989"/>
    </source>
</evidence>
<keyword evidence="2 5" id="KW-0812">Transmembrane</keyword>
<evidence type="ECO:0000259" key="7">
    <source>
        <dbReference type="PROSITE" id="PS50262"/>
    </source>
</evidence>